<dbReference type="FunCoup" id="A0A152A8G7">
    <property type="interactions" value="473"/>
</dbReference>
<feature type="compositionally biased region" description="Low complexity" evidence="10">
    <location>
        <begin position="632"/>
        <end position="668"/>
    </location>
</feature>
<feature type="compositionally biased region" description="Low complexity" evidence="10">
    <location>
        <begin position="250"/>
        <end position="291"/>
    </location>
</feature>
<keyword evidence="9" id="KW-0539">Nucleus</keyword>
<evidence type="ECO:0000256" key="8">
    <source>
        <dbReference type="ARBA" id="ARBA00023163"/>
    </source>
</evidence>
<feature type="compositionally biased region" description="Polar residues" evidence="10">
    <location>
        <begin position="153"/>
        <end position="163"/>
    </location>
</feature>
<accession>A0A152A8G7</accession>
<feature type="compositionally biased region" description="Low complexity" evidence="10">
    <location>
        <begin position="197"/>
        <end position="219"/>
    </location>
</feature>
<keyword evidence="6" id="KW-0156">Chromatin regulator</keyword>
<feature type="compositionally biased region" description="Low complexity" evidence="10">
    <location>
        <begin position="387"/>
        <end position="400"/>
    </location>
</feature>
<evidence type="ECO:0000313" key="12">
    <source>
        <dbReference type="EMBL" id="KYR02367.1"/>
    </source>
</evidence>
<name>A0A152A8G7_TIELA</name>
<evidence type="ECO:0000256" key="3">
    <source>
        <dbReference type="ARBA" id="ARBA00012111"/>
    </source>
</evidence>
<dbReference type="SUPFAM" id="SSF52768">
    <property type="entry name" value="Arginase/deacetylase"/>
    <property type="match status" value="1"/>
</dbReference>
<evidence type="ECO:0000256" key="10">
    <source>
        <dbReference type="SAM" id="MobiDB-lite"/>
    </source>
</evidence>
<dbReference type="InterPro" id="IPR037138">
    <property type="entry name" value="His_deacetylse_dom_sf"/>
</dbReference>
<sequence length="1194" mass="131625">MMTLHQSVSDPQRLEKPECCITAARGHCTIHCPRIEDVLYSQRKGKTNKGAQRWRCKACGTKWTSKQSLIPPVVPDTMANSIGYGNGPEEISMDLRGVRPYKKSRTIVSNGIGDGMISSPFSTNLYGSNISPSHSPIPSPPSPSPLSGLLSSAVPNSRQINQPPQQGIISALSSLSNSNSNSLGSSNNFVPILPTSSSIGSSSTNSSSSSISRNTPINNHGNSSTIKSQNITTKPVVVGAPSPSQSATPSLNNSLNSTSSITQKSSSLLPMPFNTNNSNTNINSNQQQNSIPLPGSQQQLNSAHLNQRSTTPSGNRSSKQSSQTSQGGLVHQPPLSPKSIKIANMFNNYMATNPNALVNAKYPPHIHASTIKASKSSPMPKVPNLYTSSSTSSNASSSSAIRNVPDYQSPPTPQPTQQYRSTPSASDQVFNMVDPYMYEQHHHQQAHHHPHQSNHPHYIHSQGNLHFQYLTNQQISTYTPSSNLVECFKKLLLSFSIFIGEYTVDNRLKLNSFLQYIQMPSTETLFNNSIARNLLAPLDNNCFKISKHYQSLYSVVSKHLSMMEDPMQPIAKVYFDENEIYRLLVFLDHHKSIEDIFELILQDVQSYRESLIQKREQIESTLMDPGLSTLANSQNNNSNSSNSNNSNQQNSNLSNQNSNSSSTPNNENNLEKTKAESSRVLDTLAPLETTLSHMESKLRSTQKDLIFIGKIFGIVELLYGIHAQHHQLIIEKHSKTVQNYIVDVIQQTLYNADVLSNSYNKMKLTISNNASLNGKRLRDEDDQGLIDTNNPFINSLYEVLSKFDTRSSTNATPTRELLRERKVLAVYHTLCLDHNVPDEHPESPKRLSSVISAINELYQKFPEKIVIKNDPEEAQDKWILTVHSPDYLRQLDEITEKLDLNEIRALNAPDGANSSTGGASLTINANQDQTGECEDGDTFISKLSLKAAKRSAGATISAIDHVFKGTVSSAFVAARPPGHHAGRDGLTSGTSSQGFCLLNNVCIGAKYAQLKYNLERIAIIDIDVHHGNGTEEIVANDNGFLFCSIHMFEEGFYPGSGAASQSVNTLEYQEESKPLQQQQQLNTNISTNNNIVNIPLDPKSSAVSFLKAFSIIIDRLNDYQPELLMISCGFDAHQDDHLASLCLTDENYIEITKQLRIVADRWAKGRIISVLEGGYNISALKQCTIAHLMSLYDD</sequence>
<feature type="compositionally biased region" description="Polar residues" evidence="10">
    <location>
        <begin position="295"/>
        <end position="312"/>
    </location>
</feature>
<dbReference type="Gene3D" id="3.40.800.20">
    <property type="entry name" value="Histone deacetylase domain"/>
    <property type="match status" value="1"/>
</dbReference>
<organism evidence="12 13">
    <name type="scientific">Tieghemostelium lacteum</name>
    <name type="common">Slime mold</name>
    <name type="synonym">Dictyostelium lacteum</name>
    <dbReference type="NCBI Taxonomy" id="361077"/>
    <lineage>
        <taxon>Eukaryota</taxon>
        <taxon>Amoebozoa</taxon>
        <taxon>Evosea</taxon>
        <taxon>Eumycetozoa</taxon>
        <taxon>Dictyostelia</taxon>
        <taxon>Dictyosteliales</taxon>
        <taxon>Raperosteliaceae</taxon>
        <taxon>Tieghemostelium</taxon>
    </lineage>
</organism>
<dbReference type="InterPro" id="IPR000286">
    <property type="entry name" value="HDACs"/>
</dbReference>
<feature type="region of interest" description="Disordered" evidence="10">
    <location>
        <begin position="371"/>
        <end position="424"/>
    </location>
</feature>
<keyword evidence="8" id="KW-0804">Transcription</keyword>
<evidence type="ECO:0000256" key="9">
    <source>
        <dbReference type="ARBA" id="ARBA00023242"/>
    </source>
</evidence>
<dbReference type="STRING" id="361077.A0A152A8G7"/>
<feature type="compositionally biased region" description="Pro residues" evidence="10">
    <location>
        <begin position="135"/>
        <end position="144"/>
    </location>
</feature>
<dbReference type="GO" id="GO:0141221">
    <property type="term" value="F:histone deacetylase activity, hydrolytic mechanism"/>
    <property type="evidence" value="ECO:0007669"/>
    <property type="project" value="UniProtKB-EC"/>
</dbReference>
<evidence type="ECO:0000256" key="2">
    <source>
        <dbReference type="ARBA" id="ARBA00007738"/>
    </source>
</evidence>
<protein>
    <recommendedName>
        <fullName evidence="3">histone deacetylase</fullName>
        <ecNumber evidence="3">3.5.1.98</ecNumber>
    </recommendedName>
</protein>
<dbReference type="PANTHER" id="PTHR10625:SF5">
    <property type="entry name" value="HISTONE DEACETYLASE"/>
    <property type="match status" value="1"/>
</dbReference>
<dbReference type="EMBL" id="LODT01000004">
    <property type="protein sequence ID" value="KYR02367.1"/>
    <property type="molecule type" value="Genomic_DNA"/>
</dbReference>
<evidence type="ECO:0000313" key="13">
    <source>
        <dbReference type="Proteomes" id="UP000076078"/>
    </source>
</evidence>
<evidence type="ECO:0000256" key="6">
    <source>
        <dbReference type="ARBA" id="ARBA00022853"/>
    </source>
</evidence>
<dbReference type="Pfam" id="PF00850">
    <property type="entry name" value="Hist_deacetyl"/>
    <property type="match status" value="1"/>
</dbReference>
<evidence type="ECO:0000259" key="11">
    <source>
        <dbReference type="Pfam" id="PF00850"/>
    </source>
</evidence>
<feature type="compositionally biased region" description="Polar residues" evidence="10">
    <location>
        <begin position="220"/>
        <end position="233"/>
    </location>
</feature>
<dbReference type="InterPro" id="IPR023801">
    <property type="entry name" value="His_deacetylse_dom"/>
</dbReference>
<keyword evidence="5" id="KW-0378">Hydrolase</keyword>
<feature type="compositionally biased region" description="Low complexity" evidence="10">
    <location>
        <begin position="313"/>
        <end position="328"/>
    </location>
</feature>
<feature type="region of interest" description="Disordered" evidence="10">
    <location>
        <begin position="130"/>
        <end position="163"/>
    </location>
</feature>
<evidence type="ECO:0000256" key="5">
    <source>
        <dbReference type="ARBA" id="ARBA00022801"/>
    </source>
</evidence>
<dbReference type="AlphaFoldDB" id="A0A152A8G7"/>
<feature type="domain" description="Histone deacetylase" evidence="11">
    <location>
        <begin position="840"/>
        <end position="1188"/>
    </location>
</feature>
<keyword evidence="13" id="KW-1185">Reference proteome</keyword>
<feature type="compositionally biased region" description="Basic and acidic residues" evidence="10">
    <location>
        <begin position="669"/>
        <end position="679"/>
    </location>
</feature>
<dbReference type="InParanoid" id="A0A152A8G7"/>
<evidence type="ECO:0000256" key="7">
    <source>
        <dbReference type="ARBA" id="ARBA00023015"/>
    </source>
</evidence>
<comment type="caution">
    <text evidence="12">The sequence shown here is derived from an EMBL/GenBank/DDBJ whole genome shotgun (WGS) entry which is preliminary data.</text>
</comment>
<feature type="region of interest" description="Disordered" evidence="10">
    <location>
        <begin position="197"/>
        <end position="336"/>
    </location>
</feature>
<dbReference type="CDD" id="cd11599">
    <property type="entry name" value="HDAC_classII_2"/>
    <property type="match status" value="1"/>
</dbReference>
<comment type="similarity">
    <text evidence="2">Belongs to the histone deacetylase family. HD type 2 subfamily.</text>
</comment>
<keyword evidence="4" id="KW-0678">Repressor</keyword>
<dbReference type="GO" id="GO:0040029">
    <property type="term" value="P:epigenetic regulation of gene expression"/>
    <property type="evidence" value="ECO:0007669"/>
    <property type="project" value="TreeGrafter"/>
</dbReference>
<dbReference type="Proteomes" id="UP000076078">
    <property type="component" value="Unassembled WGS sequence"/>
</dbReference>
<dbReference type="PRINTS" id="PR01270">
    <property type="entry name" value="HDASUPER"/>
</dbReference>
<feature type="compositionally biased region" description="Low complexity" evidence="10">
    <location>
        <begin position="415"/>
        <end position="424"/>
    </location>
</feature>
<evidence type="ECO:0000256" key="1">
    <source>
        <dbReference type="ARBA" id="ARBA00004123"/>
    </source>
</evidence>
<dbReference type="PANTHER" id="PTHR10625">
    <property type="entry name" value="HISTONE DEACETYLASE HDAC1-RELATED"/>
    <property type="match status" value="1"/>
</dbReference>
<reference evidence="12 13" key="1">
    <citation type="submission" date="2015-12" db="EMBL/GenBank/DDBJ databases">
        <title>Dictyostelia acquired genes for synthesis and detection of signals that induce cell-type specialization by lateral gene transfer from prokaryotes.</title>
        <authorList>
            <person name="Gloeckner G."/>
            <person name="Schaap P."/>
        </authorList>
    </citation>
    <scope>NUCLEOTIDE SEQUENCE [LARGE SCALE GENOMIC DNA]</scope>
    <source>
        <strain evidence="12 13">TK</strain>
    </source>
</reference>
<feature type="region of interest" description="Disordered" evidence="10">
    <location>
        <begin position="626"/>
        <end position="679"/>
    </location>
</feature>
<dbReference type="InterPro" id="IPR023696">
    <property type="entry name" value="Ureohydrolase_dom_sf"/>
</dbReference>
<gene>
    <name evidence="12" type="ORF">DLAC_01201</name>
</gene>
<comment type="subcellular location">
    <subcellularLocation>
        <location evidence="1">Nucleus</location>
    </subcellularLocation>
</comment>
<keyword evidence="7" id="KW-0805">Transcription regulation</keyword>
<dbReference type="OMA" id="AQRWRCK"/>
<dbReference type="EC" id="3.5.1.98" evidence="3"/>
<proteinExistence type="inferred from homology"/>
<dbReference type="OrthoDB" id="424012at2759"/>
<dbReference type="GO" id="GO:0000118">
    <property type="term" value="C:histone deacetylase complex"/>
    <property type="evidence" value="ECO:0007669"/>
    <property type="project" value="TreeGrafter"/>
</dbReference>
<evidence type="ECO:0000256" key="4">
    <source>
        <dbReference type="ARBA" id="ARBA00022491"/>
    </source>
</evidence>